<dbReference type="InterPro" id="IPR024213">
    <property type="entry name" value="DUF3822"/>
</dbReference>
<dbReference type="EMBL" id="JBAWKC010000003">
    <property type="protein sequence ID" value="MFH6769400.1"/>
    <property type="molecule type" value="Genomic_DNA"/>
</dbReference>
<comment type="caution">
    <text evidence="1">The sequence shown here is derived from an EMBL/GenBank/DDBJ whole genome shotgun (WGS) entry which is preliminary data.</text>
</comment>
<dbReference type="Gene3D" id="3.30.420.250">
    <property type="match status" value="1"/>
</dbReference>
<sequence>MKLTPMETGQKYMAQTTKTLNLNINQELSIQVSLSGLSFCILHKDSNTITYIKHIAFENKVNPIELLEKLKQVFNSEELLNDNFNAVNVIHVNDLSSLVPKPLFNEDYLADYLKFNLKILKSDFITFDAISINDSVNVYVPYVNLNNFIYDQYGSFTYKHFSTVLIENILALEKNAIETKVYVHISQDHFEIIIVNKGELLIYNTFDYTTKEDFIYYLLFTTEQLELNPETLHLVFLGDINKDSELYDVSYKYIRNVSFGNRFDSYNYKNQPKTNYSDFTLIKSF</sequence>
<dbReference type="RefSeq" id="WP_395438632.1">
    <property type="nucleotide sequence ID" value="NZ_JBAWKC010000003.1"/>
</dbReference>
<evidence type="ECO:0000313" key="1">
    <source>
        <dbReference type="EMBL" id="MFH6769400.1"/>
    </source>
</evidence>
<keyword evidence="2" id="KW-1185">Reference proteome</keyword>
<dbReference type="Gene3D" id="3.30.420.260">
    <property type="match status" value="1"/>
</dbReference>
<accession>A0ABW7MS00</accession>
<gene>
    <name evidence="1" type="ORF">V8G56_11670</name>
</gene>
<evidence type="ECO:0000313" key="2">
    <source>
        <dbReference type="Proteomes" id="UP001610104"/>
    </source>
</evidence>
<organism evidence="1 2">
    <name type="scientific">Gaetbulibacter aquiaggeris</name>
    <dbReference type="NCBI Taxonomy" id="1735373"/>
    <lineage>
        <taxon>Bacteria</taxon>
        <taxon>Pseudomonadati</taxon>
        <taxon>Bacteroidota</taxon>
        <taxon>Flavobacteriia</taxon>
        <taxon>Flavobacteriales</taxon>
        <taxon>Flavobacteriaceae</taxon>
        <taxon>Gaetbulibacter</taxon>
    </lineage>
</organism>
<dbReference type="CDD" id="cd24013">
    <property type="entry name" value="ASKHA_ATPase_BT3980-like"/>
    <property type="match status" value="1"/>
</dbReference>
<protein>
    <submittedName>
        <fullName evidence="1">DUF3822 family protein</fullName>
    </submittedName>
</protein>
<dbReference type="Proteomes" id="UP001610104">
    <property type="component" value="Unassembled WGS sequence"/>
</dbReference>
<reference evidence="1 2" key="1">
    <citation type="submission" date="2024-02" db="EMBL/GenBank/DDBJ databases">
        <title>A Gaetbulibacter species isolated from tidal flats and genomic insights of their niches.</title>
        <authorList>
            <person name="Ye Y."/>
        </authorList>
    </citation>
    <scope>NUCLEOTIDE SEQUENCE [LARGE SCALE GENOMIC DNA]</scope>
    <source>
        <strain evidence="1 2">KEM-8</strain>
    </source>
</reference>
<dbReference type="Pfam" id="PF12864">
    <property type="entry name" value="DUF3822"/>
    <property type="match status" value="1"/>
</dbReference>
<name>A0ABW7MS00_9FLAO</name>
<proteinExistence type="predicted"/>